<protein>
    <recommendedName>
        <fullName evidence="3">ATPase AAA-type core domain-containing protein</fullName>
    </recommendedName>
</protein>
<dbReference type="SUPFAM" id="SSF52540">
    <property type="entry name" value="P-loop containing nucleoside triphosphate hydrolases"/>
    <property type="match status" value="1"/>
</dbReference>
<name>A0ABZ2Q5H2_9FLAO</name>
<dbReference type="InterPro" id="IPR027417">
    <property type="entry name" value="P-loop_NTPase"/>
</dbReference>
<dbReference type="EMBL" id="CP147988">
    <property type="protein sequence ID" value="WXK49667.1"/>
    <property type="molecule type" value="Genomic_DNA"/>
</dbReference>
<evidence type="ECO:0000313" key="2">
    <source>
        <dbReference type="Proteomes" id="UP001447857"/>
    </source>
</evidence>
<keyword evidence="2" id="KW-1185">Reference proteome</keyword>
<dbReference type="Proteomes" id="UP001447857">
    <property type="component" value="Chromosome"/>
</dbReference>
<dbReference type="RefSeq" id="WP_338840168.1">
    <property type="nucleotide sequence ID" value="NZ_CP147988.1"/>
</dbReference>
<reference evidence="1 2" key="1">
    <citation type="submission" date="2024-02" db="EMBL/GenBank/DDBJ databases">
        <title>complete genome of Flavobacterium ginsenosidimutans Str. YTB16.</title>
        <authorList>
            <person name="Wang Q."/>
        </authorList>
    </citation>
    <scope>NUCLEOTIDE SEQUENCE [LARGE SCALE GENOMIC DNA]</scope>
    <source>
        <strain evidence="1 2">YTB16</strain>
    </source>
</reference>
<evidence type="ECO:0008006" key="3">
    <source>
        <dbReference type="Google" id="ProtNLM"/>
    </source>
</evidence>
<accession>A0ABZ2Q5H2</accession>
<evidence type="ECO:0000313" key="1">
    <source>
        <dbReference type="EMBL" id="WXK49667.1"/>
    </source>
</evidence>
<sequence>MSFKLLAIRPLKDCNDKFLKNLEENQIYQFYNDYEFKDGKGNGIIDYQPIIDVKVVEDRRKSLPESFYGENINVCAIVGKNGSGKSALIELLIATIIKVSLIVNENFIVPEELYSQGNEIFDKIKFDENIDRYKKSLQNDLKDLKVEIYYQHDSEFAVSNKSNKVVTYNKGRGIKIRCIQLENEIITIKDQIGGKVEYFLLNDLDHANPHSQNIAQELYYFLGDLFYSMVINYSHYGFNTNEIGEWIKGVFHKNDGYQLPVVINPYRDKGNININSEKDLAKSRFLVNILQEENLREIQKNKKITHISIMLDSTKFKWEKDSFRDSRIANTDEEKKNILRIIFDTFNGEYDLYDDDYIYLNEENHFFNFALDYLLVKLYKITNYPIYRNYRDCFEQVVIDTSEKKLTKFRILVNELFLDYLDSLFVNFSHITDKFRQALFFLQYTYFDLSDIEEDSKAKILEIGTLSNWIKNSYLRSLKVRIEKFYSEDEKFIRESLKREYEIGKFKLFHSLPSFFKVEYYFEDKISNNDFSSFSSGEKQKIFSIHSVIYHLRNLVSIRENNPVGEKNSLKKLIAYKNINIIFDEIELYAHPDFQRAFVRDLLNSFNAMDIKDYSLNIIFITHSPFILSDIPRQNVLFLDNGKITNSFVRSNTFGANITDLFTDNFFLGNYEDNKFLMGNFAKDTIDKIIKWLNDEKRDLSKKNDFKKIIEIVDETLIRSKLLEMYYNIFPDEFDKIKAIEELRRMANDLGIELKE</sequence>
<gene>
    <name evidence="1" type="ORF">V6624_21850</name>
</gene>
<proteinExistence type="predicted"/>
<organism evidence="1 2">
    <name type="scientific">Flavobacterium ginsenosidimutans</name>
    <dbReference type="NCBI Taxonomy" id="687844"/>
    <lineage>
        <taxon>Bacteria</taxon>
        <taxon>Pseudomonadati</taxon>
        <taxon>Bacteroidota</taxon>
        <taxon>Flavobacteriia</taxon>
        <taxon>Flavobacteriales</taxon>
        <taxon>Flavobacteriaceae</taxon>
        <taxon>Flavobacterium</taxon>
    </lineage>
</organism>